<proteinExistence type="predicted"/>
<dbReference type="InterPro" id="IPR024992">
    <property type="entry name" value="DUF3891"/>
</dbReference>
<accession>A0A1G9ZY57</accession>
<dbReference type="AlphaFoldDB" id="A0A1G9ZY57"/>
<evidence type="ECO:0008006" key="3">
    <source>
        <dbReference type="Google" id="ProtNLM"/>
    </source>
</evidence>
<name>A0A1G9ZY57_9BACI</name>
<dbReference type="STRING" id="745820.SAMN04488053_101277"/>
<reference evidence="2" key="1">
    <citation type="submission" date="2016-10" db="EMBL/GenBank/DDBJ databases">
        <authorList>
            <person name="Varghese N."/>
            <person name="Submissions S."/>
        </authorList>
    </citation>
    <scope>NUCLEOTIDE SEQUENCE [LARGE SCALE GENOMIC DNA]</scope>
    <source>
        <strain evidence="2">CGMCC 1.10369</strain>
    </source>
</reference>
<organism evidence="1 2">
    <name type="scientific">Alkalicoccus daliensis</name>
    <dbReference type="NCBI Taxonomy" id="745820"/>
    <lineage>
        <taxon>Bacteria</taxon>
        <taxon>Bacillati</taxon>
        <taxon>Bacillota</taxon>
        <taxon>Bacilli</taxon>
        <taxon>Bacillales</taxon>
        <taxon>Bacillaceae</taxon>
        <taxon>Alkalicoccus</taxon>
    </lineage>
</organism>
<dbReference type="RefSeq" id="WP_090839835.1">
    <property type="nucleotide sequence ID" value="NZ_FNIL01000001.1"/>
</dbReference>
<keyword evidence="2" id="KW-1185">Reference proteome</keyword>
<evidence type="ECO:0000313" key="2">
    <source>
        <dbReference type="Proteomes" id="UP000198778"/>
    </source>
</evidence>
<gene>
    <name evidence="1" type="ORF">SAMN04488053_101277</name>
</gene>
<dbReference type="OrthoDB" id="190426at2"/>
<protein>
    <recommendedName>
        <fullName evidence="3">DUF3891 family protein</fullName>
    </recommendedName>
</protein>
<dbReference type="EMBL" id="FNIL01000001">
    <property type="protein sequence ID" value="SDN26004.1"/>
    <property type="molecule type" value="Genomic_DNA"/>
</dbReference>
<sequence length="252" mass="29224">MIIQEKEHSYIMISQHDHAAISGSIARNYAVDYFPFSDFQQEFIQAVLQHDQAWVEIDKVPVWNDVKGRPYSFIDFPVPMKLVHYKAGIDSHEPENPYGALLQSKHYASLVGESEEEAVFWEREKDRQQKIIQLLGLTKDHEELIEEHFKALQFCDSVSLYTCMQPPGTENKYKNAEHGFQHGKQFKFSNGEDVIGDWKNNMQIQLSPHPFKEDFDVTLLYKEVQKDDISIKGIAKAYHGAPLCEHKFTFVS</sequence>
<dbReference type="Proteomes" id="UP000198778">
    <property type="component" value="Unassembled WGS sequence"/>
</dbReference>
<dbReference type="Pfam" id="PF13030">
    <property type="entry name" value="DUF3891"/>
    <property type="match status" value="1"/>
</dbReference>
<evidence type="ECO:0000313" key="1">
    <source>
        <dbReference type="EMBL" id="SDN26004.1"/>
    </source>
</evidence>